<dbReference type="GO" id="GO:0050660">
    <property type="term" value="F:flavin adenine dinucleotide binding"/>
    <property type="evidence" value="ECO:0007669"/>
    <property type="project" value="TreeGrafter"/>
</dbReference>
<dbReference type="PRINTS" id="PR00368">
    <property type="entry name" value="FADPNR"/>
</dbReference>
<reference evidence="3" key="1">
    <citation type="submission" date="2019-11" db="EMBL/GenBank/DDBJ databases">
        <title>Escherichia coli 1916D6.</title>
        <authorList>
            <person name="Yao H."/>
            <person name="Du X."/>
            <person name="Yu R."/>
            <person name="Li A."/>
        </authorList>
    </citation>
    <scope>NUCLEOTIDE SEQUENCE [LARGE SCALE GENOMIC DNA]</scope>
    <source>
        <strain evidence="3">19110F47</strain>
    </source>
</reference>
<dbReference type="Pfam" id="PF13738">
    <property type="entry name" value="Pyr_redox_3"/>
    <property type="match status" value="1"/>
</dbReference>
<dbReference type="GO" id="GO:0004497">
    <property type="term" value="F:monooxygenase activity"/>
    <property type="evidence" value="ECO:0007669"/>
    <property type="project" value="UniProtKB-KW"/>
</dbReference>
<dbReference type="InterPro" id="IPR050982">
    <property type="entry name" value="Auxin_biosynth/cation_transpt"/>
</dbReference>
<dbReference type="AlphaFoldDB" id="A0AAP9GWW4"/>
<name>A0AAP9GWW4_9GAMM</name>
<gene>
    <name evidence="2" type="ORF">GJD93_10610</name>
</gene>
<evidence type="ECO:0000313" key="3">
    <source>
        <dbReference type="Proteomes" id="UP000405075"/>
    </source>
</evidence>
<dbReference type="Proteomes" id="UP000405075">
    <property type="component" value="Chromosome"/>
</dbReference>
<organism evidence="2 3">
    <name type="scientific">Acinetobacter towneri</name>
    <dbReference type="NCBI Taxonomy" id="202956"/>
    <lineage>
        <taxon>Bacteria</taxon>
        <taxon>Pseudomonadati</taxon>
        <taxon>Pseudomonadota</taxon>
        <taxon>Gammaproteobacteria</taxon>
        <taxon>Moraxellales</taxon>
        <taxon>Moraxellaceae</taxon>
        <taxon>Acinetobacter</taxon>
    </lineage>
</organism>
<dbReference type="PRINTS" id="PR00469">
    <property type="entry name" value="PNDRDTASEII"/>
</dbReference>
<dbReference type="PANTHER" id="PTHR43539">
    <property type="entry name" value="FLAVIN-BINDING MONOOXYGENASE-LIKE PROTEIN (AFU_ORTHOLOGUE AFUA_4G09220)"/>
    <property type="match status" value="1"/>
</dbReference>
<protein>
    <submittedName>
        <fullName evidence="2">SidA/IucD/PvdA family monooxygenase</fullName>
    </submittedName>
</protein>
<evidence type="ECO:0000313" key="2">
    <source>
        <dbReference type="EMBL" id="QGM28099.1"/>
    </source>
</evidence>
<dbReference type="EMBL" id="CP046045">
    <property type="protein sequence ID" value="QGM28099.1"/>
    <property type="molecule type" value="Genomic_DNA"/>
</dbReference>
<keyword evidence="1" id="KW-0560">Oxidoreductase</keyword>
<dbReference type="InterPro" id="IPR036188">
    <property type="entry name" value="FAD/NAD-bd_sf"/>
</dbReference>
<evidence type="ECO:0000256" key="1">
    <source>
        <dbReference type="ARBA" id="ARBA00023002"/>
    </source>
</evidence>
<accession>A0AAP9GWW4</accession>
<dbReference type="PANTHER" id="PTHR43539:SF78">
    <property type="entry name" value="FLAVIN-CONTAINING MONOOXYGENASE"/>
    <property type="match status" value="1"/>
</dbReference>
<proteinExistence type="predicted"/>
<keyword evidence="2" id="KW-0503">Monooxygenase</keyword>
<sequence length="355" mass="39280">MNQIMDADVIIIGGGQAALATAYFLKRQKINFLILDNQTQSGGAWQHAWDSLQLFSPNTWSSLSGWLMPKTEQEYPKRLEVIDYLTAYETRYQFPVLRPVQVEKVLKEGNDLIVCSAQQSWRAKAAVSATGTWSQPFIPAYTGRERFLGTQIHSAHYRNANAFQGKRVMIVGGGNSGAQILAEVSKVAETFWVTQQPPSFLADDVDGRVLFSRATERLKAQQEGRSIEQPIGGLGDIVMIPSVKEARQRDVLHGLPPFDYLTEHSAVWADGREQEIDAIIWCTGFKAALSHLQSLNVVNAQGTVDVLENRALQQQNLWLVGYGDWTGAASATLIGVSRTARNVAEQIAAYLQTTA</sequence>
<dbReference type="SUPFAM" id="SSF51905">
    <property type="entry name" value="FAD/NAD(P)-binding domain"/>
    <property type="match status" value="2"/>
</dbReference>
<dbReference type="Gene3D" id="3.50.50.60">
    <property type="entry name" value="FAD/NAD(P)-binding domain"/>
    <property type="match status" value="1"/>
</dbReference>
<dbReference type="NCBIfam" id="NF040505">
    <property type="entry name" value="ArsO_flavin_mono"/>
    <property type="match status" value="1"/>
</dbReference>